<evidence type="ECO:0000313" key="10">
    <source>
        <dbReference type="Proteomes" id="UP000241229"/>
    </source>
</evidence>
<dbReference type="SMART" id="SM00911">
    <property type="entry name" value="HWE_HK"/>
    <property type="match status" value="1"/>
</dbReference>
<gene>
    <name evidence="9" type="ORF">C7I84_21535</name>
</gene>
<dbReference type="RefSeq" id="WP_106774278.1">
    <property type="nucleotide sequence ID" value="NZ_PXYK01000023.1"/>
</dbReference>
<dbReference type="InterPro" id="IPR036890">
    <property type="entry name" value="HATPase_C_sf"/>
</dbReference>
<comment type="caution">
    <text evidence="9">The sequence shown here is derived from an EMBL/GenBank/DDBJ whole genome shotgun (WGS) entry which is preliminary data.</text>
</comment>
<proteinExistence type="predicted"/>
<evidence type="ECO:0000256" key="5">
    <source>
        <dbReference type="ARBA" id="ARBA00022741"/>
    </source>
</evidence>
<dbReference type="PANTHER" id="PTHR41523:SF8">
    <property type="entry name" value="ETHYLENE RESPONSE SENSOR PROTEIN"/>
    <property type="match status" value="1"/>
</dbReference>
<dbReference type="Proteomes" id="UP000241229">
    <property type="component" value="Unassembled WGS sequence"/>
</dbReference>
<keyword evidence="7" id="KW-0067">ATP-binding</keyword>
<dbReference type="InterPro" id="IPR011102">
    <property type="entry name" value="Sig_transdc_His_kinase_HWE"/>
</dbReference>
<sequence>MNDVEHNGLGTLDWVLILAPYRKDASYTASLLQERGIRAQAANTADLGKLLTEAPGVLVVTHEALNPEAIATIAKYLQGQPNWSEIPIIVLLDRRARQSGIQAALSAAWPGSRQIFYQRPVAALELISGVQSALLTRARQRDVRDYLERETELRRELNHRVKNILASVVSIFEMTRRGATSADGLAEDFKGRLRALSNVHSAVFAAGGETVPLRDVAHSILAPYGSDRQSGVVVEGPEVVLSRDAGTALALCLHELATNAIKYGGLSKPEGRIRLDWEIASDSEPTLTLRWIESGGPPVVEPSRAGYGTRYIRAALTDLFGEPPDLIFAPDGLRFSIRGLLSRLAPASLPSPPTT</sequence>
<dbReference type="EC" id="2.7.13.3" evidence="2"/>
<evidence type="ECO:0000256" key="7">
    <source>
        <dbReference type="ARBA" id="ARBA00022840"/>
    </source>
</evidence>
<dbReference type="EMBL" id="PXYK01000023">
    <property type="protein sequence ID" value="PSJ56153.1"/>
    <property type="molecule type" value="Genomic_DNA"/>
</dbReference>
<keyword evidence="4" id="KW-0808">Transferase</keyword>
<keyword evidence="10" id="KW-1185">Reference proteome</keyword>
<reference evidence="9 10" key="1">
    <citation type="submission" date="2018-03" db="EMBL/GenBank/DDBJ databases">
        <title>The draft genome of Mesorhizobium sp. 6GN-30.</title>
        <authorList>
            <person name="Liu L."/>
            <person name="Li L."/>
            <person name="Wang T."/>
            <person name="Zhang X."/>
            <person name="Liang L."/>
        </authorList>
    </citation>
    <scope>NUCLEOTIDE SEQUENCE [LARGE SCALE GENOMIC DNA]</scope>
    <source>
        <strain evidence="9 10">6GN30</strain>
    </source>
</reference>
<protein>
    <recommendedName>
        <fullName evidence="2">histidine kinase</fullName>
        <ecNumber evidence="2">2.7.13.3</ecNumber>
    </recommendedName>
</protein>
<organism evidence="9 10">
    <name type="scientific">Kumtagia ephedrae</name>
    <dbReference type="NCBI Taxonomy" id="2116701"/>
    <lineage>
        <taxon>Bacteria</taxon>
        <taxon>Pseudomonadati</taxon>
        <taxon>Pseudomonadota</taxon>
        <taxon>Alphaproteobacteria</taxon>
        <taxon>Hyphomicrobiales</taxon>
        <taxon>Phyllobacteriaceae</taxon>
        <taxon>Kumtagia</taxon>
    </lineage>
</organism>
<dbReference type="GO" id="GO:0005524">
    <property type="term" value="F:ATP binding"/>
    <property type="evidence" value="ECO:0007669"/>
    <property type="project" value="UniProtKB-KW"/>
</dbReference>
<dbReference type="GO" id="GO:0004673">
    <property type="term" value="F:protein histidine kinase activity"/>
    <property type="evidence" value="ECO:0007669"/>
    <property type="project" value="UniProtKB-EC"/>
</dbReference>
<keyword evidence="5" id="KW-0547">Nucleotide-binding</keyword>
<evidence type="ECO:0000256" key="2">
    <source>
        <dbReference type="ARBA" id="ARBA00012438"/>
    </source>
</evidence>
<dbReference type="Gene3D" id="3.30.565.10">
    <property type="entry name" value="Histidine kinase-like ATPase, C-terminal domain"/>
    <property type="match status" value="1"/>
</dbReference>
<comment type="catalytic activity">
    <reaction evidence="1">
        <text>ATP + protein L-histidine = ADP + protein N-phospho-L-histidine.</text>
        <dbReference type="EC" id="2.7.13.3"/>
    </reaction>
</comment>
<keyword evidence="6 9" id="KW-0418">Kinase</keyword>
<evidence type="ECO:0000256" key="6">
    <source>
        <dbReference type="ARBA" id="ARBA00022777"/>
    </source>
</evidence>
<evidence type="ECO:0000256" key="1">
    <source>
        <dbReference type="ARBA" id="ARBA00000085"/>
    </source>
</evidence>
<evidence type="ECO:0000259" key="8">
    <source>
        <dbReference type="SMART" id="SM00911"/>
    </source>
</evidence>
<dbReference type="OrthoDB" id="7991996at2"/>
<dbReference type="PANTHER" id="PTHR41523">
    <property type="entry name" value="TWO-COMPONENT SYSTEM SENSOR PROTEIN"/>
    <property type="match status" value="1"/>
</dbReference>
<evidence type="ECO:0000256" key="3">
    <source>
        <dbReference type="ARBA" id="ARBA00022553"/>
    </source>
</evidence>
<evidence type="ECO:0000313" key="9">
    <source>
        <dbReference type="EMBL" id="PSJ56153.1"/>
    </source>
</evidence>
<dbReference type="Pfam" id="PF07536">
    <property type="entry name" value="HWE_HK"/>
    <property type="match status" value="1"/>
</dbReference>
<dbReference type="AlphaFoldDB" id="A0A2P7S137"/>
<evidence type="ECO:0000256" key="4">
    <source>
        <dbReference type="ARBA" id="ARBA00022679"/>
    </source>
</evidence>
<feature type="domain" description="Signal transduction histidine kinase HWE region" evidence="8">
    <location>
        <begin position="156"/>
        <end position="238"/>
    </location>
</feature>
<name>A0A2P7S137_9HYPH</name>
<keyword evidence="3" id="KW-0597">Phosphoprotein</keyword>
<accession>A0A2P7S137</accession>